<gene>
    <name evidence="2" type="ORF">EC580_02050</name>
</gene>
<dbReference type="OrthoDB" id="9795531at2"/>
<dbReference type="AlphaFoldDB" id="A0A3M8RNS7"/>
<dbReference type="Gene3D" id="3.40.30.10">
    <property type="entry name" value="Glutaredoxin"/>
    <property type="match status" value="1"/>
</dbReference>
<feature type="domain" description="Glutaredoxin" evidence="1">
    <location>
        <begin position="6"/>
        <end position="63"/>
    </location>
</feature>
<dbReference type="SUPFAM" id="SSF52833">
    <property type="entry name" value="Thioredoxin-like"/>
    <property type="match status" value="1"/>
</dbReference>
<dbReference type="InterPro" id="IPR036249">
    <property type="entry name" value="Thioredoxin-like_sf"/>
</dbReference>
<dbReference type="PROSITE" id="PS51354">
    <property type="entry name" value="GLUTAREDOXIN_2"/>
    <property type="match status" value="1"/>
</dbReference>
<accession>A0A3M8RNS7</accession>
<dbReference type="Pfam" id="PF00462">
    <property type="entry name" value="Glutaredoxin"/>
    <property type="match status" value="1"/>
</dbReference>
<reference evidence="2" key="1">
    <citation type="submission" date="2018-10" db="EMBL/GenBank/DDBJ databases">
        <title>Acidithiobacillus sulfuriphilus sp. nov.: an extremely acidophilic sulfur-oxidizing chemolithotroph isolated from a neutral pH environment.</title>
        <authorList>
            <person name="Falagan C."/>
            <person name="Moya-Beltran A."/>
            <person name="Quatrini R."/>
            <person name="Johnson D.B."/>
        </authorList>
    </citation>
    <scope>NUCLEOTIDE SEQUENCE [LARGE SCALE GENOMIC DNA]</scope>
    <source>
        <strain evidence="2">CJ-2</strain>
    </source>
</reference>
<proteinExistence type="predicted"/>
<sequence length="83" mass="9060">MSHTKIVLYTSPGCPDCAAVRRYLGERELAFEERDIAAPGVADEAKARYGVRVAPITVIGNTFFYGTFAEQKAKLDSALNAIH</sequence>
<protein>
    <submittedName>
        <fullName evidence="2">Glutaredoxin family protein</fullName>
    </submittedName>
</protein>
<evidence type="ECO:0000259" key="1">
    <source>
        <dbReference type="Pfam" id="PF00462"/>
    </source>
</evidence>
<dbReference type="CDD" id="cd02976">
    <property type="entry name" value="NrdH"/>
    <property type="match status" value="1"/>
</dbReference>
<organism evidence="2">
    <name type="scientific">Acidithiobacillus sulfuriphilus</name>
    <dbReference type="NCBI Taxonomy" id="1867749"/>
    <lineage>
        <taxon>Bacteria</taxon>
        <taxon>Pseudomonadati</taxon>
        <taxon>Pseudomonadota</taxon>
        <taxon>Acidithiobacillia</taxon>
        <taxon>Acidithiobacillales</taxon>
        <taxon>Acidithiobacillaceae</taxon>
        <taxon>Acidithiobacillus</taxon>
    </lineage>
</organism>
<name>A0A3M8RNS7_9PROT</name>
<dbReference type="EMBL" id="RIZI01000106">
    <property type="protein sequence ID" value="RNF70127.1"/>
    <property type="molecule type" value="Genomic_DNA"/>
</dbReference>
<dbReference type="InterPro" id="IPR002109">
    <property type="entry name" value="Glutaredoxin"/>
</dbReference>
<comment type="caution">
    <text evidence="2">The sequence shown here is derived from an EMBL/GenBank/DDBJ whole genome shotgun (WGS) entry which is preliminary data.</text>
</comment>
<dbReference type="RefSeq" id="WP_123101736.1">
    <property type="nucleotide sequence ID" value="NZ_CP127527.1"/>
</dbReference>
<evidence type="ECO:0000313" key="2">
    <source>
        <dbReference type="EMBL" id="RNF70127.1"/>
    </source>
</evidence>